<evidence type="ECO:0000256" key="7">
    <source>
        <dbReference type="ARBA" id="ARBA00023237"/>
    </source>
</evidence>
<keyword evidence="4" id="KW-0964">Secreted</keyword>
<feature type="compositionally biased region" description="Basic and acidic residues" evidence="8">
    <location>
        <begin position="2553"/>
        <end position="2562"/>
    </location>
</feature>
<feature type="chain" id="PRO_5004201498" evidence="10">
    <location>
        <begin position="23"/>
        <end position="2594"/>
    </location>
</feature>
<evidence type="ECO:0000256" key="4">
    <source>
        <dbReference type="ARBA" id="ARBA00022525"/>
    </source>
</evidence>
<dbReference type="KEGG" id="tet:TTHERM_00596560"/>
<dbReference type="InterPro" id="IPR011050">
    <property type="entry name" value="Pectin_lyase_fold/virulence"/>
</dbReference>
<dbReference type="HOGENOM" id="CLU_001085_1_0_1"/>
<evidence type="ECO:0000256" key="1">
    <source>
        <dbReference type="ARBA" id="ARBA00004196"/>
    </source>
</evidence>
<evidence type="ECO:0000313" key="12">
    <source>
        <dbReference type="Proteomes" id="UP000009168"/>
    </source>
</evidence>
<evidence type="ECO:0000256" key="10">
    <source>
        <dbReference type="SAM" id="SignalP"/>
    </source>
</evidence>
<dbReference type="InterPro" id="IPR003368">
    <property type="entry name" value="POMP_repeat"/>
</dbReference>
<feature type="transmembrane region" description="Helical" evidence="9">
    <location>
        <begin position="2183"/>
        <end position="2201"/>
    </location>
</feature>
<feature type="transmembrane region" description="Helical" evidence="9">
    <location>
        <begin position="2143"/>
        <end position="2171"/>
    </location>
</feature>
<protein>
    <submittedName>
        <fullName evidence="11">Transmembrane protein, putative</fullName>
    </submittedName>
</protein>
<feature type="transmembrane region" description="Helical" evidence="9">
    <location>
        <begin position="2238"/>
        <end position="2261"/>
    </location>
</feature>
<keyword evidence="12" id="KW-1185">Reference proteome</keyword>
<dbReference type="PANTHER" id="PTHR11319">
    <property type="entry name" value="G PROTEIN-COUPLED RECEPTOR-RELATED"/>
    <property type="match status" value="1"/>
</dbReference>
<accession>Q232D9</accession>
<feature type="transmembrane region" description="Helical" evidence="9">
    <location>
        <begin position="2318"/>
        <end position="2336"/>
    </location>
</feature>
<feature type="signal peptide" evidence="10">
    <location>
        <begin position="1"/>
        <end position="22"/>
    </location>
</feature>
<dbReference type="SUPFAM" id="SSF50998">
    <property type="entry name" value="Quinoprotein alcohol dehydrogenase-like"/>
    <property type="match status" value="1"/>
</dbReference>
<dbReference type="InParanoid" id="Q232D9"/>
<dbReference type="SUPFAM" id="SSF51126">
    <property type="entry name" value="Pectin lyase-like"/>
    <property type="match status" value="1"/>
</dbReference>
<keyword evidence="5 10" id="KW-0732">Signal</keyword>
<dbReference type="PANTHER" id="PTHR11319:SF35">
    <property type="entry name" value="OUTER MEMBRANE PROTEIN PMPC-RELATED"/>
    <property type="match status" value="1"/>
</dbReference>
<keyword evidence="7" id="KW-0998">Cell outer membrane</keyword>
<feature type="transmembrane region" description="Helical" evidence="9">
    <location>
        <begin position="2373"/>
        <end position="2394"/>
    </location>
</feature>
<keyword evidence="9 11" id="KW-0812">Transmembrane</keyword>
<dbReference type="InterPro" id="IPR011047">
    <property type="entry name" value="Quinoprotein_ADH-like_sf"/>
</dbReference>
<dbReference type="EMBL" id="GG662781">
    <property type="protein sequence ID" value="EAR91473.2"/>
    <property type="molecule type" value="Genomic_DNA"/>
</dbReference>
<dbReference type="RefSeq" id="XP_001011718.2">
    <property type="nucleotide sequence ID" value="XM_001011718.2"/>
</dbReference>
<evidence type="ECO:0000256" key="6">
    <source>
        <dbReference type="ARBA" id="ARBA00023136"/>
    </source>
</evidence>
<organism evidence="11 12">
    <name type="scientific">Tetrahymena thermophila (strain SB210)</name>
    <dbReference type="NCBI Taxonomy" id="312017"/>
    <lineage>
        <taxon>Eukaryota</taxon>
        <taxon>Sar</taxon>
        <taxon>Alveolata</taxon>
        <taxon>Ciliophora</taxon>
        <taxon>Intramacronucleata</taxon>
        <taxon>Oligohymenophorea</taxon>
        <taxon>Hymenostomatida</taxon>
        <taxon>Tetrahymenina</taxon>
        <taxon>Tetrahymenidae</taxon>
        <taxon>Tetrahymena</taxon>
    </lineage>
</organism>
<evidence type="ECO:0000313" key="11">
    <source>
        <dbReference type="EMBL" id="EAR91473.2"/>
    </source>
</evidence>
<gene>
    <name evidence="11" type="ORF">TTHERM_00596560</name>
</gene>
<evidence type="ECO:0000256" key="8">
    <source>
        <dbReference type="SAM" id="MobiDB-lite"/>
    </source>
</evidence>
<evidence type="ECO:0000256" key="2">
    <source>
        <dbReference type="ARBA" id="ARBA00004442"/>
    </source>
</evidence>
<sequence>MQLKQAIFTLLWAINLFKIVFSGQCPQLQTYHNPMLIQNYIVKNFLRIPKTNILIINTIFKDNYDSSIVYYNDLSSPSGEIINVIKPNFVIIDMQYNIQSEQIMVTNYDNLIFADPYTLKAITSFPVPNLYAISLVDQTNYIILTNFFNTLQIYDYIQQKLMLTMDNSKTLQTFANNTYLYQYYSDFYTLSTGQTIILTTNDMGIITWTIDLKNLVYKFNGYIKQSIVKNQGDNYRSYTKHPTQDIFFIGGQWLEIIIVKVIDITKNQFKQIYKISLYNYQYSDPISNLRYIQVQTNNGYQPILWLGAKNYIYNVTLSESPDSSSITTGNFYYQFITTYGRWYMIQENPVFYISSEEYVTIFNYQTQIFSYNLYFYSDLYCRRFIRQQQGQIDQFILLSYNQIKLYDRGNFGISSKYQKNALAGNVRWIYGSFYKVKNTFDYYFVKNGQDGTNSQIFLLPIYPLTDNGSIVNITSLYNLYWKDINQNLDPFYLNNSYLVAFAFPKKAKTENYLFMLIDCTSQQKKQYLLKSDLPNDNLIQTAFAIASLENQNNLELIGVDNLGTVYSWDLSKNGFPFKFRKDFSFCQNSLIGDIFHYNDIKRLIISCDNNKVYSFNYTSGDYQLLVQLSQQPFALRAFSKPKLVAIGDFNTGIAYIFKFNIISQQFDLLLNLQSSKIQDQIINIEMLQDNTIWVQFTYSNLFYSLNDCLQDSNLCIQCTQQYSFYSTDQYDSSGVYGVGTKDQPFTTSNNFLTAMIKAQYYKQIVSGVSNMFVDILVVPNRILNLNSKLMNFDFNSIISLNFKSTQIGSYASLQYQNRLEFINYNYVGFQDIIIYFGLDDENNKCGLYFSNIENNVLINNIQLYLYSATSKPLSCQSIYSDSSVLNVQNYQISGEDFTNHGSVLQYFNVTDIFFNNFSLTGCTLGNSFSILTQESNLKVAVSNVTLASNVCPTDDSGTQNNQKISALFSAGGFNVKNMTVNDNIFCKKIVFSVVSSLDQDNQVFSFQDIQIYDNLFQARTTYLFFDALYSMMASPSHELDLNNIQFKNNSLTKYNDFDQISASYFQTSKISKIQAQSIMLINHFDISFGFFQYLDNINVINFNCVNDDDYLVKIPNQQTYSCLQLNEFASANITQIKIINKKAQDTNLLQMENNSIQSANLIITKGVFQNLQLYQNGVNTEAIPIQVASNYQIEITIDTCLFQNITLKSIQFTLTYSTSALWIQNYVGKVLIKNSQFYDSYSNSQYGLIFVQANQLTLDTVQFSNATFSLNQPLPLFNSYGAMLNVKAQTVNILKSGFNQATAIKGAFLYMISFGQIFQVSISDTIFSEGYAEDDGGAIYIDSGGQQLQFNCQNCQFSNIYTQQISASTIGQEKYSKTKTNQLNKIQFQGGFIKNVFGVTDNYFIDISNSNLQFNQIPTIISEQFNSNSLPQQLYLTKFKGLQQQATLVNLLKSSLQIQGCKFSNIKIQSQTSLLPLLISSTLSNITITNTQFEDSLFSGSAIYALQSNVQFENISFKNVSQALFGSRVLQQNIYQNPDPYGASLIISYQSTVSIKSKSSFTDSSCKFNCNGGAIQLFQSTLTLEDTTFQNIDSSFGGALFVQGMNNSNTITNTRFINCRSQNDGGALYLKALQKDKFGLSITNSIFESNSCKTRGGAIYIDSDVMNSPLQSISIADSKIIQNVASIGGGIFQQNISVNTEKNNVISSNKGTVFGNDNISYPTKLRISNIDEFLQVNNGKVDKDQIVINNFRSGANLTNIQFLFLNDKNEIIYPITQDEFDTYKISVAFDPKTANLVQYQIDGSTQASFNPNIKSFSFENITLLGKPGSSVQIQFSSKQIYGVDSQQANFVQNYTFNILVHFRLCDSGEQIAQLGQVTECQICPANYYSFNVENCQECPKGATCNGGTDIVTNQGYWRKSNISDLIISCSNLPDNCDGGNYGDDICHEGHIGALCEECDIYGQHWGTSYAKSAKYSCTRCDQIKGNIWIVVLMTVWTLISMCLAIKGDVEILKERVAILTIQKSLKRKQMIKSQSRRQTSVHQVNQQSFNTITNQKTTTRSSIYEVKEKPQKVQIIRTDEEKSGIYIKMLTNYVQIVGSIATFNLSIPSGIFEFPQSVGQPLKQTMNSLDCALQEMNSSMPIIYMRLLFSILIPFLYMALFLICMGLYYLLKKIKAKKNNNENQFPWYILATAIMFLIIYVQPDLVAQIIALLSCRQIGDTQYILSNVSFVCYDKEHYFYALVMVIPMLLVWVLILPGILFMSLRKNKNRLEEIDIKLKYGFLYKEYENYAFYWEFVKMTEKLAIILALNFYSQSINIKAILVFVVITVYGILSIIIKPYQESDVNEIDVNSTHVCALTVLLGLFMYKNQYVYFVYSSLGLIVMINLWFIVKILNKIIGGYMPKIKDILQQLVQILSSKISYFKRFVKQEENAKKKMDPEIKKKFLFLFQKFQNLNSEQKKKIVMEVYEQRLVKQYAYLFDKNEENEEQKGKDEENFNQLKSSSQFCGTLKFITQQEEDKNIESGKQNSNQEILNNIIIHKKEDSNKSLIKFDSQESPKSDEENPNSKFYIESQQKTLKEDQVNIEIKSQGENS</sequence>
<keyword evidence="9" id="KW-1133">Transmembrane helix</keyword>
<dbReference type="GeneID" id="7834108"/>
<dbReference type="GO" id="GO:0005576">
    <property type="term" value="C:extracellular region"/>
    <property type="evidence" value="ECO:0007669"/>
    <property type="project" value="UniProtKB-SubCell"/>
</dbReference>
<evidence type="ECO:0000256" key="9">
    <source>
        <dbReference type="SAM" id="Phobius"/>
    </source>
</evidence>
<proteinExistence type="predicted"/>
<reference evidence="12" key="1">
    <citation type="journal article" date="2006" name="PLoS Biol.">
        <title>Macronuclear genome sequence of the ciliate Tetrahymena thermophila, a model eukaryote.</title>
        <authorList>
            <person name="Eisen J.A."/>
            <person name="Coyne R.S."/>
            <person name="Wu M."/>
            <person name="Wu D."/>
            <person name="Thiagarajan M."/>
            <person name="Wortman J.R."/>
            <person name="Badger J.H."/>
            <person name="Ren Q."/>
            <person name="Amedeo P."/>
            <person name="Jones K.M."/>
            <person name="Tallon L.J."/>
            <person name="Delcher A.L."/>
            <person name="Salzberg S.L."/>
            <person name="Silva J.C."/>
            <person name="Haas B.J."/>
            <person name="Majoros W.H."/>
            <person name="Farzad M."/>
            <person name="Carlton J.M."/>
            <person name="Smith R.K. Jr."/>
            <person name="Garg J."/>
            <person name="Pearlman R.E."/>
            <person name="Karrer K.M."/>
            <person name="Sun L."/>
            <person name="Manning G."/>
            <person name="Elde N.C."/>
            <person name="Turkewitz A.P."/>
            <person name="Asai D.J."/>
            <person name="Wilkes D.E."/>
            <person name="Wang Y."/>
            <person name="Cai H."/>
            <person name="Collins K."/>
            <person name="Stewart B.A."/>
            <person name="Lee S.R."/>
            <person name="Wilamowska K."/>
            <person name="Weinberg Z."/>
            <person name="Ruzzo W.L."/>
            <person name="Wloga D."/>
            <person name="Gaertig J."/>
            <person name="Frankel J."/>
            <person name="Tsao C.-C."/>
            <person name="Gorovsky M.A."/>
            <person name="Keeling P.J."/>
            <person name="Waller R.F."/>
            <person name="Patron N.J."/>
            <person name="Cherry J.M."/>
            <person name="Stover N.A."/>
            <person name="Krieger C.J."/>
            <person name="del Toro C."/>
            <person name="Ryder H.F."/>
            <person name="Williamson S.C."/>
            <person name="Barbeau R.A."/>
            <person name="Hamilton E.P."/>
            <person name="Orias E."/>
        </authorList>
    </citation>
    <scope>NUCLEOTIDE SEQUENCE [LARGE SCALE GENOMIC DNA]</scope>
    <source>
        <strain evidence="12">SB210</strain>
    </source>
</reference>
<evidence type="ECO:0000256" key="5">
    <source>
        <dbReference type="ARBA" id="ARBA00022729"/>
    </source>
</evidence>
<comment type="subcellular location">
    <subcellularLocation>
        <location evidence="1">Cell envelope</location>
    </subcellularLocation>
    <subcellularLocation>
        <location evidence="2">Cell outer membrane</location>
    </subcellularLocation>
    <subcellularLocation>
        <location evidence="3">Secreted</location>
    </subcellularLocation>
</comment>
<feature type="region of interest" description="Disordered" evidence="8">
    <location>
        <begin position="2549"/>
        <end position="2568"/>
    </location>
</feature>
<keyword evidence="6 9" id="KW-0472">Membrane</keyword>
<dbReference type="OrthoDB" id="77931at2759"/>
<dbReference type="eggNOG" id="ENOG502R2EU">
    <property type="taxonomic scope" value="Eukaryota"/>
</dbReference>
<evidence type="ECO:0000256" key="3">
    <source>
        <dbReference type="ARBA" id="ARBA00004613"/>
    </source>
</evidence>
<dbReference type="Proteomes" id="UP000009168">
    <property type="component" value="Unassembled WGS sequence"/>
</dbReference>
<name>Q232D9_TETTS</name>
<dbReference type="NCBIfam" id="TIGR01376">
    <property type="entry name" value="POMP_repeat"/>
    <property type="match status" value="1"/>
</dbReference>